<proteinExistence type="predicted"/>
<dbReference type="Pfam" id="PF07971">
    <property type="entry name" value="Glyco_hydro_92"/>
    <property type="match status" value="1"/>
</dbReference>
<dbReference type="AlphaFoldDB" id="A0A938X6K4"/>
<keyword evidence="3" id="KW-0378">Hydrolase</keyword>
<dbReference type="InterPro" id="IPR012939">
    <property type="entry name" value="Glyco_hydro_92"/>
</dbReference>
<name>A0A938X6K4_9FIRM</name>
<sequence>MIDYTNYVDTNIGTVGHLLTSTSPSVLSPHGAAVVAPLFRPGMKDRYNSDKIFGFSAGLTAVMPTAYEDHAPDYMKTASVFDHDMETARPDFYEVLLEDHDILERHTAYKNTGVFSFTFPESCEPAVVFYTKFCTAYKHEGNLLAFFAARHKNDAPYLGTIFALSDVVSVEAYDITTPQDYRPHINEEAKAVVVRFSSREVTLPFAVSSLSMESLFECAQNGMLSRSFDEVRSDCNAAWNDVLGKVRVQGGSESHLRSFYTAIYRAASRMHNYSVNGKYKGFDGKIHDDEGHGYYCDDGIWDTFRGMHPLQLLLEPQVHEDTLCSYLRMYEQSGWLPRFPYLNGNIPCMLGHHTVSLFAEAAAKGVSFDLPLAYEAAYKNATKRTMLPWRDGEAEDLTKCYYENGFFPGLEEDEEETCDAVHEFENRQSVAVTIEHSYDDWCVAQLAAKLGHHDEAALFLKRALNYQNVYNKETGFMHPKKADGTFTKEYNPKFCGGQGGRKYFAENNAYIYNFAAQHDIPGTVEMMGGKDAFAAKLDNLYVEQYDGVLKSTFLMQYPDATGLMGQFCMGNEPSFHIPYLYNYCGQAYKTQRKIHEIIDMWFPDSPLGICGDEDGGAMSAWMAFSAMGFYPVNPASGNYDIGSPIFDRVELTLPNGKVFTVIAEGASGKAKYIQSASLNGEPLTAPLFSHAQMMEGGELRLIMGERPNKALFAE</sequence>
<evidence type="ECO:0000313" key="3">
    <source>
        <dbReference type="EMBL" id="MBM6920070.1"/>
    </source>
</evidence>
<dbReference type="InterPro" id="IPR050883">
    <property type="entry name" value="PNGase"/>
</dbReference>
<dbReference type="InterPro" id="IPR005887">
    <property type="entry name" value="GH92_a_mannosidase_put"/>
</dbReference>
<dbReference type="RefSeq" id="WP_204444520.1">
    <property type="nucleotide sequence ID" value="NZ_JACJKY010000003.1"/>
</dbReference>
<dbReference type="PANTHER" id="PTHR12143">
    <property type="entry name" value="PEPTIDE N-GLYCANASE PNGASE -RELATED"/>
    <property type="match status" value="1"/>
</dbReference>
<dbReference type="SUPFAM" id="SSF48208">
    <property type="entry name" value="Six-hairpin glycosidases"/>
    <property type="match status" value="1"/>
</dbReference>
<gene>
    <name evidence="3" type="ORF">H6A12_02690</name>
</gene>
<dbReference type="EMBL" id="JACJKY010000003">
    <property type="protein sequence ID" value="MBM6920070.1"/>
    <property type="molecule type" value="Genomic_DNA"/>
</dbReference>
<dbReference type="Gene3D" id="1.20.1610.10">
    <property type="entry name" value="alpha-1,2-mannosidases domains"/>
    <property type="match status" value="1"/>
</dbReference>
<reference evidence="3" key="1">
    <citation type="submission" date="2020-08" db="EMBL/GenBank/DDBJ databases">
        <authorList>
            <person name="Cejkova D."/>
            <person name="Kubasova T."/>
            <person name="Jahodarova E."/>
            <person name="Rychlik I."/>
        </authorList>
    </citation>
    <scope>NUCLEOTIDE SEQUENCE</scope>
    <source>
        <strain evidence="3">An559</strain>
    </source>
</reference>
<dbReference type="InterPro" id="IPR041371">
    <property type="entry name" value="GH92_N"/>
</dbReference>
<reference evidence="3" key="2">
    <citation type="journal article" date="2021" name="Sci. Rep.">
        <title>The distribution of antibiotic resistance genes in chicken gut microbiota commensals.</title>
        <authorList>
            <person name="Juricova H."/>
            <person name="Matiasovicova J."/>
            <person name="Kubasova T."/>
            <person name="Cejkova D."/>
            <person name="Rychlik I."/>
        </authorList>
    </citation>
    <scope>NUCLEOTIDE SEQUENCE</scope>
    <source>
        <strain evidence="3">An559</strain>
    </source>
</reference>
<feature type="domain" description="Glycosyl hydrolase family 92" evidence="1">
    <location>
        <begin position="225"/>
        <end position="704"/>
    </location>
</feature>
<protein>
    <submittedName>
        <fullName evidence="3">Glycoside hydrolase family 92 protein</fullName>
    </submittedName>
</protein>
<feature type="domain" description="Glycosyl hydrolase family 92 N-terminal" evidence="2">
    <location>
        <begin position="7"/>
        <end position="131"/>
    </location>
</feature>
<dbReference type="GO" id="GO:0030246">
    <property type="term" value="F:carbohydrate binding"/>
    <property type="evidence" value="ECO:0007669"/>
    <property type="project" value="InterPro"/>
</dbReference>
<dbReference type="GO" id="GO:0005829">
    <property type="term" value="C:cytosol"/>
    <property type="evidence" value="ECO:0007669"/>
    <property type="project" value="TreeGrafter"/>
</dbReference>
<dbReference type="InterPro" id="IPR008928">
    <property type="entry name" value="6-hairpin_glycosidase_sf"/>
</dbReference>
<comment type="caution">
    <text evidence="3">The sequence shown here is derived from an EMBL/GenBank/DDBJ whole genome shotgun (WGS) entry which is preliminary data.</text>
</comment>
<dbReference type="Gene3D" id="3.30.2080.10">
    <property type="entry name" value="GH92 mannosidase domain"/>
    <property type="match status" value="1"/>
</dbReference>
<evidence type="ECO:0000313" key="4">
    <source>
        <dbReference type="Proteomes" id="UP000774750"/>
    </source>
</evidence>
<evidence type="ECO:0000259" key="2">
    <source>
        <dbReference type="Pfam" id="PF17678"/>
    </source>
</evidence>
<dbReference type="PANTHER" id="PTHR12143:SF43">
    <property type="entry name" value="PUTATIVE-RELATED"/>
    <property type="match status" value="1"/>
</dbReference>
<dbReference type="GO" id="GO:0005975">
    <property type="term" value="P:carbohydrate metabolic process"/>
    <property type="evidence" value="ECO:0007669"/>
    <property type="project" value="InterPro"/>
</dbReference>
<dbReference type="GO" id="GO:0006516">
    <property type="term" value="P:glycoprotein catabolic process"/>
    <property type="evidence" value="ECO:0007669"/>
    <property type="project" value="TreeGrafter"/>
</dbReference>
<dbReference type="Proteomes" id="UP000774750">
    <property type="component" value="Unassembled WGS sequence"/>
</dbReference>
<evidence type="ECO:0000259" key="1">
    <source>
        <dbReference type="Pfam" id="PF07971"/>
    </source>
</evidence>
<dbReference type="Pfam" id="PF17678">
    <property type="entry name" value="Glyco_hydro_92N"/>
    <property type="match status" value="1"/>
</dbReference>
<dbReference type="InterPro" id="IPR014718">
    <property type="entry name" value="GH-type_carb-bd"/>
</dbReference>
<dbReference type="Gene3D" id="1.20.1050.60">
    <property type="entry name" value="alpha-1,2-mannosidase"/>
    <property type="match status" value="1"/>
</dbReference>
<organism evidence="3 4">
    <name type="scientific">Merdimmobilis hominis</name>
    <dbReference type="NCBI Taxonomy" id="2897707"/>
    <lineage>
        <taxon>Bacteria</taxon>
        <taxon>Bacillati</taxon>
        <taxon>Bacillota</taxon>
        <taxon>Clostridia</taxon>
        <taxon>Eubacteriales</taxon>
        <taxon>Oscillospiraceae</taxon>
        <taxon>Merdimmobilis</taxon>
    </lineage>
</organism>
<dbReference type="GO" id="GO:0000224">
    <property type="term" value="F:peptide-N4-(N-acetyl-beta-glucosaminyl)asparagine amidase activity"/>
    <property type="evidence" value="ECO:0007669"/>
    <property type="project" value="TreeGrafter"/>
</dbReference>
<accession>A0A938X6K4</accession>
<dbReference type="Gene3D" id="2.70.98.10">
    <property type="match status" value="1"/>
</dbReference>
<keyword evidence="4" id="KW-1185">Reference proteome</keyword>
<dbReference type="FunFam" id="3.30.2080.10:FF:000001">
    <property type="entry name" value="Alpha-1,2-mannosidase subfamily"/>
    <property type="match status" value="1"/>
</dbReference>
<dbReference type="NCBIfam" id="TIGR01180">
    <property type="entry name" value="aman2_put"/>
    <property type="match status" value="1"/>
</dbReference>